<dbReference type="GO" id="GO:0008684">
    <property type="term" value="F:2-oxopent-4-enoate hydratase activity"/>
    <property type="evidence" value="ECO:0007669"/>
    <property type="project" value="TreeGrafter"/>
</dbReference>
<keyword evidence="4" id="KW-1185">Reference proteome</keyword>
<evidence type="ECO:0000313" key="4">
    <source>
        <dbReference type="Proteomes" id="UP000186406"/>
    </source>
</evidence>
<evidence type="ECO:0000256" key="1">
    <source>
        <dbReference type="ARBA" id="ARBA00023239"/>
    </source>
</evidence>
<organism evidence="3 4">
    <name type="scientific">Pseudoxanthobacter soli DSM 19599</name>
    <dbReference type="NCBI Taxonomy" id="1123029"/>
    <lineage>
        <taxon>Bacteria</taxon>
        <taxon>Pseudomonadati</taxon>
        <taxon>Pseudomonadota</taxon>
        <taxon>Alphaproteobacteria</taxon>
        <taxon>Hyphomicrobiales</taxon>
        <taxon>Segnochrobactraceae</taxon>
        <taxon>Pseudoxanthobacter</taxon>
    </lineage>
</organism>
<dbReference type="RefSeq" id="WP_073631273.1">
    <property type="nucleotide sequence ID" value="NZ_FRXO01000009.1"/>
</dbReference>
<dbReference type="PANTHER" id="PTHR30143:SF0">
    <property type="entry name" value="2-KETO-4-PENTENOATE HYDRATASE"/>
    <property type="match status" value="1"/>
</dbReference>
<dbReference type="Proteomes" id="UP000186406">
    <property type="component" value="Unassembled WGS sequence"/>
</dbReference>
<name>A0A1M7ZQ52_9HYPH</name>
<reference evidence="3 4" key="1">
    <citation type="submission" date="2016-12" db="EMBL/GenBank/DDBJ databases">
        <authorList>
            <person name="Song W.-J."/>
            <person name="Kurnit D.M."/>
        </authorList>
    </citation>
    <scope>NUCLEOTIDE SEQUENCE [LARGE SCALE GENOMIC DNA]</scope>
    <source>
        <strain evidence="3 4">DSM 19599</strain>
    </source>
</reference>
<sequence length="268" mass="28133">MSADPIAAAADRLYEAARTGHPCEPVRDLIGLDLDAAYRVQFLNTRRATEAGRRLVGRKIGLTSRAVQQQLGVDRPDFGVLFTDMEYGDGEEIPFDRLLQPKAEAEVAFVLKADVLAPDATPTEICRAVDYVVPAIEIVGSRVRNWDIRISDTIADNASSGCYVVGGPLRRLEGLDLPALGMTLARNGVAASHGNGAACLGNPINAVVWLARTCAALDMPLRAGDVVLSGALGPMVPVAPGDRLEARIAGLGAVTVSIGAAALSEKAP</sequence>
<dbReference type="EMBL" id="FRXO01000009">
    <property type="protein sequence ID" value="SHO66942.1"/>
    <property type="molecule type" value="Genomic_DNA"/>
</dbReference>
<keyword evidence="1" id="KW-0456">Lyase</keyword>
<dbReference type="Gene3D" id="3.90.850.10">
    <property type="entry name" value="Fumarylacetoacetase-like, C-terminal domain"/>
    <property type="match status" value="1"/>
</dbReference>
<accession>A0A1M7ZQ52</accession>
<dbReference type="InterPro" id="IPR011234">
    <property type="entry name" value="Fumarylacetoacetase-like_C"/>
</dbReference>
<dbReference type="PANTHER" id="PTHR30143">
    <property type="entry name" value="ACID HYDRATASE"/>
    <property type="match status" value="1"/>
</dbReference>
<dbReference type="InterPro" id="IPR036663">
    <property type="entry name" value="Fumarylacetoacetase_C_sf"/>
</dbReference>
<proteinExistence type="predicted"/>
<feature type="domain" description="Fumarylacetoacetase-like C-terminal" evidence="2">
    <location>
        <begin position="73"/>
        <end position="255"/>
    </location>
</feature>
<dbReference type="STRING" id="1123029.SAMN02745172_03604"/>
<dbReference type="SUPFAM" id="SSF56529">
    <property type="entry name" value="FAH"/>
    <property type="match status" value="1"/>
</dbReference>
<dbReference type="InterPro" id="IPR050772">
    <property type="entry name" value="Hydratase-Decarb/MhpD_sf"/>
</dbReference>
<protein>
    <submittedName>
        <fullName evidence="3">2-keto-4-pentenoate hydratase</fullName>
    </submittedName>
</protein>
<dbReference type="OrthoDB" id="9792137at2"/>
<dbReference type="Pfam" id="PF01557">
    <property type="entry name" value="FAA_hydrolase"/>
    <property type="match status" value="1"/>
</dbReference>
<evidence type="ECO:0000259" key="2">
    <source>
        <dbReference type="Pfam" id="PF01557"/>
    </source>
</evidence>
<dbReference type="AlphaFoldDB" id="A0A1M7ZQ52"/>
<evidence type="ECO:0000313" key="3">
    <source>
        <dbReference type="EMBL" id="SHO66942.1"/>
    </source>
</evidence>
<dbReference type="GO" id="GO:0005737">
    <property type="term" value="C:cytoplasm"/>
    <property type="evidence" value="ECO:0007669"/>
    <property type="project" value="TreeGrafter"/>
</dbReference>
<gene>
    <name evidence="3" type="ORF">SAMN02745172_03604</name>
</gene>